<dbReference type="EMBL" id="AFAY01000039">
    <property type="protein sequence ID" value="EGF10422.1"/>
    <property type="molecule type" value="Genomic_DNA"/>
</dbReference>
<gene>
    <name evidence="1" type="ORF">HMPREF9123_1876</name>
</gene>
<proteinExistence type="predicted"/>
<protein>
    <submittedName>
        <fullName evidence="1">Uncharacterized protein</fullName>
    </submittedName>
</protein>
<evidence type="ECO:0000313" key="2">
    <source>
        <dbReference type="Proteomes" id="UP000004105"/>
    </source>
</evidence>
<dbReference type="HOGENOM" id="CLU_3273174_0_0_4"/>
<organism evidence="1 2">
    <name type="scientific">Neisseria bacilliformis ATCC BAA-1200</name>
    <dbReference type="NCBI Taxonomy" id="888742"/>
    <lineage>
        <taxon>Bacteria</taxon>
        <taxon>Pseudomonadati</taxon>
        <taxon>Pseudomonadota</taxon>
        <taxon>Betaproteobacteria</taxon>
        <taxon>Neisseriales</taxon>
        <taxon>Neisseriaceae</taxon>
        <taxon>Neisseria</taxon>
    </lineage>
</organism>
<dbReference type="AlphaFoldDB" id="F2BDS0"/>
<dbReference type="Proteomes" id="UP000004105">
    <property type="component" value="Unassembled WGS sequence"/>
</dbReference>
<sequence>MAAVGETETACVAWGDTPYLRIGMGRVGRGRLKTAQRFFRP</sequence>
<reference evidence="1 2" key="1">
    <citation type="submission" date="2011-02" db="EMBL/GenBank/DDBJ databases">
        <authorList>
            <person name="Muzny D."/>
            <person name="Qin X."/>
            <person name="Deng J."/>
            <person name="Jiang H."/>
            <person name="Liu Y."/>
            <person name="Qu J."/>
            <person name="Song X.-Z."/>
            <person name="Zhang L."/>
            <person name="Thornton R."/>
            <person name="Coyle M."/>
            <person name="Francisco L."/>
            <person name="Jackson L."/>
            <person name="Javaid M."/>
            <person name="Korchina V."/>
            <person name="Kovar C."/>
            <person name="Mata R."/>
            <person name="Mathew T."/>
            <person name="Ngo R."/>
            <person name="Nguyen L."/>
            <person name="Nguyen N."/>
            <person name="Okwuonu G."/>
            <person name="Ongeri F."/>
            <person name="Pham C."/>
            <person name="Simmons D."/>
            <person name="Wilczek-Boney K."/>
            <person name="Hale W."/>
            <person name="Jakkamsetti A."/>
            <person name="Pham P."/>
            <person name="Ruth R."/>
            <person name="San Lucas F."/>
            <person name="Warren J."/>
            <person name="Zhang J."/>
            <person name="Zhao Z."/>
            <person name="Zhou C."/>
            <person name="Zhu D."/>
            <person name="Lee S."/>
            <person name="Bess C."/>
            <person name="Blankenburg K."/>
            <person name="Forbes L."/>
            <person name="Fu Q."/>
            <person name="Gubbala S."/>
            <person name="Hirani K."/>
            <person name="Jayaseelan J.C."/>
            <person name="Lara F."/>
            <person name="Munidasa M."/>
            <person name="Palculict T."/>
            <person name="Patil S."/>
            <person name="Pu L.-L."/>
            <person name="Saada N."/>
            <person name="Tang L."/>
            <person name="Weissenberger G."/>
            <person name="Zhu Y."/>
            <person name="Hemphill L."/>
            <person name="Shang Y."/>
            <person name="Youmans B."/>
            <person name="Ayvaz T."/>
            <person name="Ross M."/>
            <person name="Santibanez J."/>
            <person name="Aqrawi P."/>
            <person name="Gross S."/>
            <person name="Joshi V."/>
            <person name="Fowler G."/>
            <person name="Nazareth L."/>
            <person name="Reid J."/>
            <person name="Worley K."/>
            <person name="Petrosino J."/>
            <person name="Highlander S."/>
            <person name="Gibbs R."/>
        </authorList>
    </citation>
    <scope>NUCLEOTIDE SEQUENCE [LARGE SCALE GENOMIC DNA]</scope>
    <source>
        <strain evidence="1 2">ATCC BAA-1200</strain>
    </source>
</reference>
<accession>F2BDS0</accession>
<name>F2BDS0_9NEIS</name>
<comment type="caution">
    <text evidence="1">The sequence shown here is derived from an EMBL/GenBank/DDBJ whole genome shotgun (WGS) entry which is preliminary data.</text>
</comment>
<keyword evidence="2" id="KW-1185">Reference proteome</keyword>
<evidence type="ECO:0000313" key="1">
    <source>
        <dbReference type="EMBL" id="EGF10422.1"/>
    </source>
</evidence>